<feature type="binding site" evidence="15">
    <location>
        <position position="561"/>
    </location>
    <ligand>
        <name>[4Fe-4S] cluster</name>
        <dbReference type="ChEBI" id="CHEBI:49883"/>
        <label>2</label>
    </ligand>
</feature>
<dbReference type="Gene3D" id="3.30.70.20">
    <property type="match status" value="1"/>
</dbReference>
<comment type="subunit">
    <text evidence="2">Heterodimer of the IorA and IorB subunits.</text>
</comment>
<evidence type="ECO:0000256" key="4">
    <source>
        <dbReference type="ARBA" id="ARBA00017710"/>
    </source>
</evidence>
<dbReference type="InterPro" id="IPR029061">
    <property type="entry name" value="THDP-binding"/>
</dbReference>
<evidence type="ECO:0000256" key="1">
    <source>
        <dbReference type="ARBA" id="ARBA00002995"/>
    </source>
</evidence>
<feature type="binding site" evidence="15">
    <location>
        <position position="537"/>
    </location>
    <ligand>
        <name>[4Fe-4S] cluster</name>
        <dbReference type="ChEBI" id="CHEBI:49883"/>
        <label>1</label>
    </ligand>
</feature>
<evidence type="ECO:0000313" key="17">
    <source>
        <dbReference type="EMBL" id="SEO87218.1"/>
    </source>
</evidence>
<evidence type="ECO:0000256" key="12">
    <source>
        <dbReference type="ARBA" id="ARBA00030514"/>
    </source>
</evidence>
<evidence type="ECO:0000259" key="16">
    <source>
        <dbReference type="PROSITE" id="PS51379"/>
    </source>
</evidence>
<comment type="catalytic activity">
    <reaction evidence="13 14">
        <text>indole-3-pyruvate + 2 oxidized [2Fe-2S]-[ferredoxin] + CoA = (indol-3-yl)acetyl-CoA + 2 reduced [2Fe-2S]-[ferredoxin] + CO2 + H(+)</text>
        <dbReference type="Rhea" id="RHEA:12645"/>
        <dbReference type="Rhea" id="RHEA-COMP:10000"/>
        <dbReference type="Rhea" id="RHEA-COMP:10001"/>
        <dbReference type="ChEBI" id="CHEBI:15378"/>
        <dbReference type="ChEBI" id="CHEBI:16526"/>
        <dbReference type="ChEBI" id="CHEBI:17640"/>
        <dbReference type="ChEBI" id="CHEBI:33737"/>
        <dbReference type="ChEBI" id="CHEBI:33738"/>
        <dbReference type="ChEBI" id="CHEBI:57271"/>
        <dbReference type="ChEBI" id="CHEBI:57287"/>
        <dbReference type="EC" id="1.2.7.8"/>
    </reaction>
</comment>
<dbReference type="AlphaFoldDB" id="A0A172RYA2"/>
<dbReference type="Pfam" id="PF00037">
    <property type="entry name" value="Fer4"/>
    <property type="match status" value="1"/>
</dbReference>
<keyword evidence="11 14" id="KW-0411">Iron-sulfur</keyword>
<dbReference type="SUPFAM" id="SSF52518">
    <property type="entry name" value="Thiamin diphosphate-binding fold (THDP-binding)"/>
    <property type="match status" value="2"/>
</dbReference>
<feature type="binding site" evidence="15">
    <location>
        <position position="571"/>
    </location>
    <ligand>
        <name>[4Fe-4S] cluster</name>
        <dbReference type="ChEBI" id="CHEBI:49883"/>
        <label>1</label>
    </ligand>
</feature>
<keyword evidence="9 14" id="KW-0560">Oxidoreductase</keyword>
<evidence type="ECO:0000256" key="14">
    <source>
        <dbReference type="PIRNR" id="PIRNR006439"/>
    </source>
</evidence>
<dbReference type="GO" id="GO:0051539">
    <property type="term" value="F:4 iron, 4 sulfur cluster binding"/>
    <property type="evidence" value="ECO:0007669"/>
    <property type="project" value="UniProtKB-UniRule"/>
</dbReference>
<dbReference type="RefSeq" id="WP_066662461.1">
    <property type="nucleotide sequence ID" value="NZ_CP011402.1"/>
</dbReference>
<dbReference type="KEGG" id="ddt:AAY81_05660"/>
<keyword evidence="5 14" id="KW-0813">Transport</keyword>
<protein>
    <recommendedName>
        <fullName evidence="4 14">Indolepyruvate oxidoreductase subunit IorA</fullName>
        <shortName evidence="14">IOR</shortName>
        <ecNumber evidence="3 14">1.2.7.8</ecNumber>
    </recommendedName>
    <alternativeName>
        <fullName evidence="12 14">Indolepyruvate ferredoxin oxidoreductase subunit alpha</fullName>
    </alternativeName>
</protein>
<dbReference type="InterPro" id="IPR002880">
    <property type="entry name" value="Pyrv_Fd/Flavodoxin_OxRdtase_N"/>
</dbReference>
<sequence length="584" mass="62081">MQLLSGNEAIAQGAWEAGARIGVGYPGTPSTETMESFGAKENVYAEWCANEKVAVEVAVGASAAGARVLATMKHVGVNVAADPLYTAAYTGVNGGLVVLAADDPGMHSSQNEQDTRFHAQGAHIPVVEPSDSAEAREYTMQAFEASERFDIPFFVRSTVRVSHAKSPVEVGERVERDLIPYEKDPSKWVMMPAYAKPRRTSLDARIAQVAQWAETSPLNRLELNDTSIGVICAGASYQYVRDALPNASILKLGITWPIATGLIAKLANHVDALYVVEEGSDYLSMQVKATSVTVSEPPAHALPKEGELTPGIIRSAFGLALPEELPTQQDVPGRPPALCAGCPHRLVFKELSRAKCIVTGDIGCYTLGALPPLAGMDSTLDMGASISMAHGFELALAGTEHHPVVAVIGDSTFGHSGFTSLLSTAYNKGAGTICILDNRTTGMTGHQGNPFNGITLQNRPSRELDLEGMVRSLGISDVQVVNPNNMKDVRAAIKGATSRTEELSVIIFRSPCVLLKKVFERQAPYTITSDCRACGVCVTLGCPAIARIEETGEACIDPDQCVGCGQCQAYCGFGAIVRMEGALR</sequence>
<dbReference type="OrthoDB" id="9803617at2"/>
<feature type="binding site" evidence="15">
    <location>
        <position position="531"/>
    </location>
    <ligand>
        <name>[4Fe-4S] cluster</name>
        <dbReference type="ChEBI" id="CHEBI:49883"/>
        <label>1</label>
    </ligand>
</feature>
<dbReference type="GO" id="GO:0043805">
    <property type="term" value="F:indolepyruvate ferredoxin oxidoreductase activity"/>
    <property type="evidence" value="ECO:0007669"/>
    <property type="project" value="UniProtKB-UniRule"/>
</dbReference>
<gene>
    <name evidence="17" type="ORF">SAMN02910314_01448</name>
</gene>
<dbReference type="PROSITE" id="PS51379">
    <property type="entry name" value="4FE4S_FER_2"/>
    <property type="match status" value="2"/>
</dbReference>
<reference evidence="18" key="1">
    <citation type="submission" date="2016-10" db="EMBL/GenBank/DDBJ databases">
        <authorList>
            <person name="Varghese N."/>
        </authorList>
    </citation>
    <scope>NUCLEOTIDE SEQUENCE [LARGE SCALE GENOMIC DNA]</scope>
    <source>
        <strain evidence="18">DSM 21843</strain>
    </source>
</reference>
<dbReference type="SUPFAM" id="SSF52922">
    <property type="entry name" value="TK C-terminal domain-like"/>
    <property type="match status" value="1"/>
</dbReference>
<evidence type="ECO:0000256" key="7">
    <source>
        <dbReference type="ARBA" id="ARBA00022723"/>
    </source>
</evidence>
<dbReference type="InterPro" id="IPR017721">
    <property type="entry name" value="IorA"/>
</dbReference>
<evidence type="ECO:0000256" key="11">
    <source>
        <dbReference type="ARBA" id="ARBA00023014"/>
    </source>
</evidence>
<evidence type="ECO:0000256" key="5">
    <source>
        <dbReference type="ARBA" id="ARBA00022448"/>
    </source>
</evidence>
<dbReference type="InterPro" id="IPR017900">
    <property type="entry name" value="4Fe4S_Fe_S_CS"/>
</dbReference>
<feature type="binding site" evidence="15">
    <location>
        <position position="567"/>
    </location>
    <ligand>
        <name>[4Fe-4S] cluster</name>
        <dbReference type="ChEBI" id="CHEBI:49883"/>
        <label>2</label>
    </ligand>
</feature>
<dbReference type="CDD" id="cd02008">
    <property type="entry name" value="TPP_IOR_alpha"/>
    <property type="match status" value="1"/>
</dbReference>
<evidence type="ECO:0000256" key="9">
    <source>
        <dbReference type="ARBA" id="ARBA00023002"/>
    </source>
</evidence>
<dbReference type="FunFam" id="3.40.50.970:FF:000039">
    <property type="entry name" value="Indolepyruvate oxidoreductase subunit IorA"/>
    <property type="match status" value="1"/>
</dbReference>
<evidence type="ECO:0000256" key="15">
    <source>
        <dbReference type="PIRSR" id="PIRSR006439-50"/>
    </source>
</evidence>
<keyword evidence="10 14" id="KW-0408">Iron</keyword>
<dbReference type="Gene3D" id="3.40.50.970">
    <property type="match status" value="2"/>
</dbReference>
<dbReference type="STRING" id="79604.AAY81_05660"/>
<name>A0A172RYA2_9ACTN</name>
<dbReference type="GO" id="GO:0030976">
    <property type="term" value="F:thiamine pyrophosphate binding"/>
    <property type="evidence" value="ECO:0007669"/>
    <property type="project" value="InterPro"/>
</dbReference>
<dbReference type="Pfam" id="PF02775">
    <property type="entry name" value="TPP_enzyme_C"/>
    <property type="match status" value="1"/>
</dbReference>
<evidence type="ECO:0000256" key="10">
    <source>
        <dbReference type="ARBA" id="ARBA00023004"/>
    </source>
</evidence>
<organism evidence="17 18">
    <name type="scientific">Denitrobacterium detoxificans</name>
    <dbReference type="NCBI Taxonomy" id="79604"/>
    <lineage>
        <taxon>Bacteria</taxon>
        <taxon>Bacillati</taxon>
        <taxon>Actinomycetota</taxon>
        <taxon>Coriobacteriia</taxon>
        <taxon>Eggerthellales</taxon>
        <taxon>Eggerthellaceae</taxon>
        <taxon>Denitrobacterium</taxon>
    </lineage>
</organism>
<evidence type="ECO:0000256" key="13">
    <source>
        <dbReference type="ARBA" id="ARBA00048332"/>
    </source>
</evidence>
<evidence type="ECO:0000256" key="6">
    <source>
        <dbReference type="ARBA" id="ARBA00022485"/>
    </source>
</evidence>
<evidence type="ECO:0000313" key="18">
    <source>
        <dbReference type="Proteomes" id="UP000182975"/>
    </source>
</evidence>
<dbReference type="PANTHER" id="PTHR43710">
    <property type="entry name" value="2-HYDROXYACYL-COA LYASE"/>
    <property type="match status" value="1"/>
</dbReference>
<dbReference type="EMBL" id="FOEC01000009">
    <property type="protein sequence ID" value="SEO87218.1"/>
    <property type="molecule type" value="Genomic_DNA"/>
</dbReference>
<dbReference type="InterPro" id="IPR017896">
    <property type="entry name" value="4Fe4S_Fe-S-bd"/>
</dbReference>
<dbReference type="InterPro" id="IPR009014">
    <property type="entry name" value="Transketo_C/PFOR_II"/>
</dbReference>
<dbReference type="GO" id="GO:0000287">
    <property type="term" value="F:magnesium ion binding"/>
    <property type="evidence" value="ECO:0007669"/>
    <property type="project" value="UniProtKB-ARBA"/>
</dbReference>
<evidence type="ECO:0000256" key="8">
    <source>
        <dbReference type="ARBA" id="ARBA00022982"/>
    </source>
</evidence>
<feature type="binding site" evidence="15">
    <location>
        <position position="564"/>
    </location>
    <ligand>
        <name>[4Fe-4S] cluster</name>
        <dbReference type="ChEBI" id="CHEBI:49883"/>
        <label>2</label>
    </ligand>
</feature>
<feature type="domain" description="4Fe-4S ferredoxin-type" evidence="16">
    <location>
        <begin position="522"/>
        <end position="550"/>
    </location>
</feature>
<dbReference type="EC" id="1.2.7.8" evidence="3 14"/>
<evidence type="ECO:0000256" key="2">
    <source>
        <dbReference type="ARBA" id="ARBA00011238"/>
    </source>
</evidence>
<comment type="function">
    <text evidence="1 14">Catalyzes the ferredoxin-dependent oxidative decarboxylation of arylpyruvates.</text>
</comment>
<dbReference type="CDD" id="cd07034">
    <property type="entry name" value="TPP_PYR_PFOR_IOR-alpha_like"/>
    <property type="match status" value="1"/>
</dbReference>
<accession>A0A172RYA2</accession>
<dbReference type="SUPFAM" id="SSF54862">
    <property type="entry name" value="4Fe-4S ferredoxins"/>
    <property type="match status" value="1"/>
</dbReference>
<dbReference type="Pfam" id="PF01855">
    <property type="entry name" value="POR_N"/>
    <property type="match status" value="1"/>
</dbReference>
<keyword evidence="8 14" id="KW-0249">Electron transport</keyword>
<dbReference type="PIRSF" id="PIRSF006439">
    <property type="entry name" value="Indolepyruvate_ferr_oxidored"/>
    <property type="match status" value="1"/>
</dbReference>
<keyword evidence="7 14" id="KW-0479">Metal-binding</keyword>
<dbReference type="Proteomes" id="UP000182975">
    <property type="component" value="Unassembled WGS sequence"/>
</dbReference>
<feature type="domain" description="4Fe-4S ferredoxin-type" evidence="16">
    <location>
        <begin position="552"/>
        <end position="582"/>
    </location>
</feature>
<evidence type="ECO:0000256" key="3">
    <source>
        <dbReference type="ARBA" id="ARBA00012812"/>
    </source>
</evidence>
<proteinExistence type="predicted"/>
<dbReference type="PATRIC" id="fig|79604.3.peg.1142"/>
<dbReference type="PROSITE" id="PS00198">
    <property type="entry name" value="4FE4S_FER_1"/>
    <property type="match status" value="1"/>
</dbReference>
<dbReference type="InterPro" id="IPR045025">
    <property type="entry name" value="HACL1-like"/>
</dbReference>
<dbReference type="InterPro" id="IPR011766">
    <property type="entry name" value="TPP_enzyme_TPP-bd"/>
</dbReference>
<keyword evidence="6 14" id="KW-0004">4Fe-4S</keyword>
<dbReference type="PANTHER" id="PTHR43710:SF7">
    <property type="entry name" value="INDOLEPYRUVATE OXIDOREDUCTASE SUBUNIT IORA"/>
    <property type="match status" value="1"/>
</dbReference>
<keyword evidence="17" id="KW-0670">Pyruvate</keyword>
<feature type="binding site" evidence="15">
    <location>
        <position position="534"/>
    </location>
    <ligand>
        <name>[4Fe-4S] cluster</name>
        <dbReference type="ChEBI" id="CHEBI:49883"/>
        <label>1</label>
    </ligand>
</feature>
<keyword evidence="18" id="KW-1185">Reference proteome</keyword>
<comment type="cofactor">
    <cofactor evidence="14 15">
        <name>[4Fe-4S] cluster</name>
        <dbReference type="ChEBI" id="CHEBI:49883"/>
    </cofactor>
    <text evidence="14 15">Binds 2 [4Fe-4S] clusters. In this family the first cluster has a non-standard and varying [4Fe-4S] binding motif CX(2)CX(2)CX(4-5)CP.</text>
</comment>
<feature type="binding site" evidence="15">
    <location>
        <position position="542"/>
    </location>
    <ligand>
        <name>[4Fe-4S] cluster</name>
        <dbReference type="ChEBI" id="CHEBI:49883"/>
        <label>2</label>
    </ligand>
</feature>